<dbReference type="Gene3D" id="2.60.40.60">
    <property type="entry name" value="Cadherins"/>
    <property type="match status" value="1"/>
</dbReference>
<organism evidence="2 3">
    <name type="scientific">Candidatus Endobugula sertula</name>
    <name type="common">Bugula neritina bacterial symbiont</name>
    <dbReference type="NCBI Taxonomy" id="62101"/>
    <lineage>
        <taxon>Bacteria</taxon>
        <taxon>Pseudomonadati</taxon>
        <taxon>Pseudomonadota</taxon>
        <taxon>Gammaproteobacteria</taxon>
        <taxon>Cellvibrionales</taxon>
        <taxon>Cellvibrionaceae</taxon>
        <taxon>Candidatus Endobugula</taxon>
    </lineage>
</organism>
<evidence type="ECO:0000313" key="3">
    <source>
        <dbReference type="Proteomes" id="UP000242502"/>
    </source>
</evidence>
<accession>A0A1D2QMC6</accession>
<dbReference type="InterPro" id="IPR015919">
    <property type="entry name" value="Cadherin-like_sf"/>
</dbReference>
<dbReference type="STRING" id="62101.AB835_12705"/>
<dbReference type="GO" id="GO:0016020">
    <property type="term" value="C:membrane"/>
    <property type="evidence" value="ECO:0007669"/>
    <property type="project" value="InterPro"/>
</dbReference>
<name>A0A1D2QMC6_9GAMM</name>
<reference evidence="2 3" key="1">
    <citation type="journal article" date="2016" name="Appl. Environ. Microbiol.">
        <title>Lack of Overt Genome Reduction in the Bryostatin-Producing Bryozoan Symbiont "Candidatus Endobugula sertula".</title>
        <authorList>
            <person name="Miller I.J."/>
            <person name="Vanee N."/>
            <person name="Fong S.S."/>
            <person name="Lim-Fong G.E."/>
            <person name="Kwan J.C."/>
        </authorList>
    </citation>
    <scope>NUCLEOTIDE SEQUENCE [LARGE SCALE GENOMIC DNA]</scope>
    <source>
        <strain evidence="2">AB1-4</strain>
    </source>
</reference>
<protein>
    <recommendedName>
        <fullName evidence="4">Cadherin domain-containing protein</fullName>
    </recommendedName>
</protein>
<evidence type="ECO:0008006" key="4">
    <source>
        <dbReference type="Google" id="ProtNLM"/>
    </source>
</evidence>
<dbReference type="EMBL" id="MDLC01000056">
    <property type="protein sequence ID" value="ODS22717.1"/>
    <property type="molecule type" value="Genomic_DNA"/>
</dbReference>
<feature type="region of interest" description="Disordered" evidence="1">
    <location>
        <begin position="184"/>
        <end position="205"/>
    </location>
</feature>
<dbReference type="AlphaFoldDB" id="A0A1D2QMC6"/>
<dbReference type="Pfam" id="PF17963">
    <property type="entry name" value="Big_9"/>
    <property type="match status" value="1"/>
</dbReference>
<dbReference type="GO" id="GO:0005509">
    <property type="term" value="F:calcium ion binding"/>
    <property type="evidence" value="ECO:0007669"/>
    <property type="project" value="InterPro"/>
</dbReference>
<proteinExistence type="predicted"/>
<evidence type="ECO:0000256" key="1">
    <source>
        <dbReference type="SAM" id="MobiDB-lite"/>
    </source>
</evidence>
<dbReference type="SUPFAM" id="SSF49313">
    <property type="entry name" value="Cadherin-like"/>
    <property type="match status" value="1"/>
</dbReference>
<dbReference type="Proteomes" id="UP000242502">
    <property type="component" value="Unassembled WGS sequence"/>
</dbReference>
<comment type="caution">
    <text evidence="2">The sequence shown here is derived from an EMBL/GenBank/DDBJ whole genome shotgun (WGS) entry which is preliminary data.</text>
</comment>
<evidence type="ECO:0000313" key="2">
    <source>
        <dbReference type="EMBL" id="ODS22717.1"/>
    </source>
</evidence>
<gene>
    <name evidence="2" type="ORF">AB835_12705</name>
</gene>
<sequence length="205" mass="22192">MDKLTYLVNKTWEQTLHVRDRGSANVLTDKTVSLSQAAKNLGFSITGDPGGSSFTLKFTGDLSLLSNNGYDLKIQVGGYSDSLAVTVKSNIAPMFLILVASRYAIDPNTLQTGMKVAHVWATDVDNEGRLTYAFYGDHTDFSIDLDGKITYTGQPEAFPDSKTLTVTVTDGVAVDSKQVIITKKHPVSGAGGDDGEDRPPKERFH</sequence>